<dbReference type="EMBL" id="RXIL01000107">
    <property type="protein sequence ID" value="RZN68445.1"/>
    <property type="molecule type" value="Genomic_DNA"/>
</dbReference>
<name>A0A520KVW3_9EURY</name>
<gene>
    <name evidence="1" type="ORF">EF807_05935</name>
</gene>
<comment type="caution">
    <text evidence="1">The sequence shown here is derived from an EMBL/GenBank/DDBJ whole genome shotgun (WGS) entry which is preliminary data.</text>
</comment>
<sequence length="100" mass="11826">MRKNLLKLHLNDLNKSKLIHLIIELANLRKENLVYLEAKFAEPSELLEVTQYYKKIVQNEFYPMRGEPKMRLSIAKRAVSDFKKASQNKEAVLDLMIFYV</sequence>
<dbReference type="Pfam" id="PF19652">
    <property type="entry name" value="DUF6155"/>
    <property type="match status" value="1"/>
</dbReference>
<evidence type="ECO:0000313" key="1">
    <source>
        <dbReference type="EMBL" id="RZN68445.1"/>
    </source>
</evidence>
<dbReference type="Proteomes" id="UP000320766">
    <property type="component" value="Unassembled WGS sequence"/>
</dbReference>
<organism evidence="1 2">
    <name type="scientific">Candidatus Methanolliviera hydrocarbonicum</name>
    <dbReference type="NCBI Taxonomy" id="2491085"/>
    <lineage>
        <taxon>Archaea</taxon>
        <taxon>Methanobacteriati</taxon>
        <taxon>Methanobacteriota</taxon>
        <taxon>Candidatus Methanoliparia</taxon>
        <taxon>Candidatus Methanoliparales</taxon>
        <taxon>Candidatus Methanollivieraceae</taxon>
        <taxon>Candidatus Methanolliviera</taxon>
    </lineage>
</organism>
<dbReference type="InterPro" id="IPR046153">
    <property type="entry name" value="DUF6155"/>
</dbReference>
<evidence type="ECO:0000313" key="2">
    <source>
        <dbReference type="Proteomes" id="UP000320766"/>
    </source>
</evidence>
<protein>
    <submittedName>
        <fullName evidence="1">Uncharacterized protein</fullName>
    </submittedName>
</protein>
<dbReference type="AlphaFoldDB" id="A0A520KVW3"/>
<accession>A0A520KVW3</accession>
<reference evidence="1 2" key="1">
    <citation type="journal article" date="2019" name="Nat. Microbiol.">
        <title>Wide diversity of methane and short-chain alkane metabolisms in uncultured archaea.</title>
        <authorList>
            <person name="Borrel G."/>
            <person name="Adam P.S."/>
            <person name="McKay L.J."/>
            <person name="Chen L.X."/>
            <person name="Sierra-Garcia I.N."/>
            <person name="Sieber C.M."/>
            <person name="Letourneur Q."/>
            <person name="Ghozlane A."/>
            <person name="Andersen G.L."/>
            <person name="Li W.J."/>
            <person name="Hallam S.J."/>
            <person name="Muyzer G."/>
            <person name="de Oliveira V.M."/>
            <person name="Inskeep W.P."/>
            <person name="Banfield J.F."/>
            <person name="Gribaldo S."/>
        </authorList>
    </citation>
    <scope>NUCLEOTIDE SEQUENCE [LARGE SCALE GENOMIC DNA]</scope>
    <source>
        <strain evidence="1">NM1b</strain>
    </source>
</reference>
<proteinExistence type="predicted"/>